<gene>
    <name evidence="1" type="ORF">BFF78_07695</name>
</gene>
<protein>
    <submittedName>
        <fullName evidence="1">Uncharacterized protein</fullName>
    </submittedName>
</protein>
<reference evidence="2" key="1">
    <citation type="submission" date="2016-09" db="EMBL/GenBank/DDBJ databases">
        <title>Streptomyces puniciscabiei strain:TW1S1 Genome sequencing and assembly.</title>
        <authorList>
            <person name="Kim M.-K."/>
            <person name="Kim S.B."/>
        </authorList>
    </citation>
    <scope>NUCLEOTIDE SEQUENCE [LARGE SCALE GENOMIC DNA]</scope>
    <source>
        <strain evidence="2">TW1S1</strain>
    </source>
</reference>
<evidence type="ECO:0000313" key="2">
    <source>
        <dbReference type="Proteomes" id="UP000094960"/>
    </source>
</evidence>
<accession>A0A1D7Y600</accession>
<keyword evidence="2" id="KW-1185">Reference proteome</keyword>
<dbReference type="Proteomes" id="UP000094960">
    <property type="component" value="Chromosome"/>
</dbReference>
<dbReference type="EMBL" id="CP017248">
    <property type="protein sequence ID" value="AOR30944.1"/>
    <property type="molecule type" value="Genomic_DNA"/>
</dbReference>
<proteinExistence type="predicted"/>
<organism evidence="1 2">
    <name type="scientific">Streptomyces fodineus</name>
    <dbReference type="NCBI Taxonomy" id="1904616"/>
    <lineage>
        <taxon>Bacteria</taxon>
        <taxon>Bacillati</taxon>
        <taxon>Actinomycetota</taxon>
        <taxon>Actinomycetes</taxon>
        <taxon>Kitasatosporales</taxon>
        <taxon>Streptomycetaceae</taxon>
        <taxon>Streptomyces</taxon>
    </lineage>
</organism>
<sequence>MNDQRWAKERLAVRQAAQRLTEDAGALMAASAEAAEAGLATRAEDLRRAVVAAWSAGVAPEVLALDAGVNVAVIDDWIGPGDVRHGP</sequence>
<evidence type="ECO:0000313" key="1">
    <source>
        <dbReference type="EMBL" id="AOR30944.1"/>
    </source>
</evidence>
<dbReference type="RefSeq" id="WP_069777596.1">
    <property type="nucleotide sequence ID" value="NZ_CP017248.1"/>
</dbReference>
<dbReference type="KEGG" id="spun:BFF78_07695"/>
<dbReference type="AlphaFoldDB" id="A0A1D7Y600"/>
<name>A0A1D7Y600_9ACTN</name>